<protein>
    <submittedName>
        <fullName evidence="7">Methylamine utilisation protein MauE</fullName>
    </submittedName>
</protein>
<proteinExistence type="predicted"/>
<dbReference type="InterPro" id="IPR009908">
    <property type="entry name" value="Methylamine_util_MauE"/>
</dbReference>
<feature type="transmembrane region" description="Helical" evidence="5">
    <location>
        <begin position="79"/>
        <end position="102"/>
    </location>
</feature>
<evidence type="ECO:0000256" key="1">
    <source>
        <dbReference type="ARBA" id="ARBA00004141"/>
    </source>
</evidence>
<dbReference type="Proteomes" id="UP000199666">
    <property type="component" value="Unassembled WGS sequence"/>
</dbReference>
<evidence type="ECO:0000256" key="4">
    <source>
        <dbReference type="ARBA" id="ARBA00023136"/>
    </source>
</evidence>
<name>A0A1I2Y252_9SPHI</name>
<dbReference type="RefSeq" id="WP_090994434.1">
    <property type="nucleotide sequence ID" value="NZ_FOPP01000006.1"/>
</dbReference>
<organism evidence="7 8">
    <name type="scientific">Pedobacter insulae</name>
    <dbReference type="NCBI Taxonomy" id="414048"/>
    <lineage>
        <taxon>Bacteria</taxon>
        <taxon>Pseudomonadati</taxon>
        <taxon>Bacteroidota</taxon>
        <taxon>Sphingobacteriia</taxon>
        <taxon>Sphingobacteriales</taxon>
        <taxon>Sphingobacteriaceae</taxon>
        <taxon>Pedobacter</taxon>
    </lineage>
</organism>
<keyword evidence="4 5" id="KW-0472">Membrane</keyword>
<feature type="domain" description="Methylamine utilisation protein MauE" evidence="6">
    <location>
        <begin position="11"/>
        <end position="137"/>
    </location>
</feature>
<feature type="transmembrane region" description="Helical" evidence="5">
    <location>
        <begin position="122"/>
        <end position="143"/>
    </location>
</feature>
<accession>A0A1I2Y252</accession>
<dbReference type="EMBL" id="FOPP01000006">
    <property type="protein sequence ID" value="SFH19429.1"/>
    <property type="molecule type" value="Genomic_DNA"/>
</dbReference>
<keyword evidence="3 5" id="KW-1133">Transmembrane helix</keyword>
<feature type="transmembrane region" description="Helical" evidence="5">
    <location>
        <begin position="52"/>
        <end position="72"/>
    </location>
</feature>
<dbReference type="OrthoDB" id="673785at2"/>
<comment type="subcellular location">
    <subcellularLocation>
        <location evidence="1">Membrane</location>
        <topology evidence="1">Multi-pass membrane protein</topology>
    </subcellularLocation>
</comment>
<evidence type="ECO:0000256" key="5">
    <source>
        <dbReference type="SAM" id="Phobius"/>
    </source>
</evidence>
<feature type="transmembrane region" description="Helical" evidence="5">
    <location>
        <begin position="12"/>
        <end position="32"/>
    </location>
</feature>
<evidence type="ECO:0000259" key="6">
    <source>
        <dbReference type="Pfam" id="PF07291"/>
    </source>
</evidence>
<dbReference type="GO" id="GO:0030416">
    <property type="term" value="P:methylamine metabolic process"/>
    <property type="evidence" value="ECO:0007669"/>
    <property type="project" value="InterPro"/>
</dbReference>
<evidence type="ECO:0000256" key="3">
    <source>
        <dbReference type="ARBA" id="ARBA00022989"/>
    </source>
</evidence>
<reference evidence="7 8" key="1">
    <citation type="submission" date="2016-10" db="EMBL/GenBank/DDBJ databases">
        <authorList>
            <person name="de Groot N.N."/>
        </authorList>
    </citation>
    <scope>NUCLEOTIDE SEQUENCE [LARGE SCALE GENOMIC DNA]</scope>
    <source>
        <strain evidence="7 8">DSM 18684</strain>
    </source>
</reference>
<dbReference type="Pfam" id="PF07291">
    <property type="entry name" value="MauE"/>
    <property type="match status" value="1"/>
</dbReference>
<keyword evidence="8" id="KW-1185">Reference proteome</keyword>
<dbReference type="GO" id="GO:0016020">
    <property type="term" value="C:membrane"/>
    <property type="evidence" value="ECO:0007669"/>
    <property type="project" value="UniProtKB-SubCell"/>
</dbReference>
<gene>
    <name evidence="7" type="ORF">SAMN04489864_106165</name>
</gene>
<sequence length="157" mass="18251">MKSFLLDHKEQILIYTCTILVFLWIYTALSKLSDLTEFKKQLDNQTFGNSTATFLFWFIPISELTAAALLLFRKTRYAGLMLSTLLMFLFTGYIALVLLGFYERTPCSCGGVLKEMSWQMHLWFNIFFLLLSGLGIFLARFPAHSKKRIRNKSTMLF</sequence>
<evidence type="ECO:0000256" key="2">
    <source>
        <dbReference type="ARBA" id="ARBA00022692"/>
    </source>
</evidence>
<dbReference type="AlphaFoldDB" id="A0A1I2Y252"/>
<evidence type="ECO:0000313" key="7">
    <source>
        <dbReference type="EMBL" id="SFH19429.1"/>
    </source>
</evidence>
<dbReference type="STRING" id="414048.SAMN04489864_106165"/>
<keyword evidence="2 5" id="KW-0812">Transmembrane</keyword>
<evidence type="ECO:0000313" key="8">
    <source>
        <dbReference type="Proteomes" id="UP000199666"/>
    </source>
</evidence>